<dbReference type="KEGG" id="afx:JZ786_18255"/>
<comment type="similarity">
    <text evidence="2">Belongs to the DsbD family.</text>
</comment>
<sequence length="236" mass="25668">MGAHPTLWLAFAAGLLSFISPCCVPLYPSYISYISGVTFAPDTAHSFRSRLKALSHTAFFVLGFSIIFFALGLSATAVGQLFIEYRELIRVVGGIVIILMGLVLSELVKPKWLMMEKRWEYRKSKGSYITSILVGMSFAAGWTPCVGPILASVLVLSATQSTIGISLILMYIAGFALPFFALGFTLASVRKLAHYGAVLSKISGYILIVMGVLLATNTLTRITVWLIRLYGGFTGF</sequence>
<evidence type="ECO:0000256" key="3">
    <source>
        <dbReference type="ARBA" id="ARBA00022692"/>
    </source>
</evidence>
<dbReference type="GO" id="GO:0016020">
    <property type="term" value="C:membrane"/>
    <property type="evidence" value="ECO:0007669"/>
    <property type="project" value="UniProtKB-SubCell"/>
</dbReference>
<reference evidence="8 9" key="1">
    <citation type="submission" date="2021-02" db="EMBL/GenBank/DDBJ databases">
        <title>Alicyclobacillus curvatus sp. nov. and Alicyclobacillus mengziensis sp. nov., two acidophilic bacteria isolated from acid mine drainage.</title>
        <authorList>
            <person name="Huang Y."/>
        </authorList>
    </citation>
    <scope>NUCLEOTIDE SEQUENCE [LARGE SCALE GENOMIC DNA]</scope>
    <source>
        <strain evidence="8 9">S30H14</strain>
    </source>
</reference>
<evidence type="ECO:0000256" key="1">
    <source>
        <dbReference type="ARBA" id="ARBA00004141"/>
    </source>
</evidence>
<keyword evidence="3 6" id="KW-0812">Transmembrane</keyword>
<dbReference type="PANTHER" id="PTHR31272:SF4">
    <property type="entry name" value="CYTOCHROME C-TYPE BIOGENESIS PROTEIN HI_1454-RELATED"/>
    <property type="match status" value="1"/>
</dbReference>
<feature type="domain" description="Cytochrome C biogenesis protein transmembrane" evidence="7">
    <location>
        <begin position="7"/>
        <end position="216"/>
    </location>
</feature>
<dbReference type="Proteomes" id="UP000663505">
    <property type="component" value="Chromosome"/>
</dbReference>
<dbReference type="AlphaFoldDB" id="A0A9X7VWN3"/>
<dbReference type="GO" id="GO:0017004">
    <property type="term" value="P:cytochrome complex assembly"/>
    <property type="evidence" value="ECO:0007669"/>
    <property type="project" value="InterPro"/>
</dbReference>
<feature type="transmembrane region" description="Helical" evidence="6">
    <location>
        <begin position="88"/>
        <end position="108"/>
    </location>
</feature>
<feature type="transmembrane region" description="Helical" evidence="6">
    <location>
        <begin position="205"/>
        <end position="227"/>
    </location>
</feature>
<accession>A0A9X7VWN3</accession>
<evidence type="ECO:0000259" key="7">
    <source>
        <dbReference type="Pfam" id="PF02683"/>
    </source>
</evidence>
<feature type="transmembrane region" description="Helical" evidence="6">
    <location>
        <begin position="128"/>
        <end position="151"/>
    </location>
</feature>
<name>A0A9X7VWN3_9BACL</name>
<keyword evidence="4 6" id="KW-1133">Transmembrane helix</keyword>
<evidence type="ECO:0000256" key="2">
    <source>
        <dbReference type="ARBA" id="ARBA00006143"/>
    </source>
</evidence>
<dbReference type="InterPro" id="IPR003834">
    <property type="entry name" value="Cyt_c_assmbl_TM_dom"/>
</dbReference>
<gene>
    <name evidence="8" type="ORF">JZ786_18255</name>
</gene>
<evidence type="ECO:0000313" key="9">
    <source>
        <dbReference type="Proteomes" id="UP000663505"/>
    </source>
</evidence>
<dbReference type="InterPro" id="IPR051790">
    <property type="entry name" value="Cytochrome_c-biogenesis_DsbD"/>
</dbReference>
<evidence type="ECO:0000256" key="5">
    <source>
        <dbReference type="ARBA" id="ARBA00023136"/>
    </source>
</evidence>
<organism evidence="8 9">
    <name type="scientific">Alicyclobacillus mengziensis</name>
    <dbReference type="NCBI Taxonomy" id="2931921"/>
    <lineage>
        <taxon>Bacteria</taxon>
        <taxon>Bacillati</taxon>
        <taxon>Bacillota</taxon>
        <taxon>Bacilli</taxon>
        <taxon>Bacillales</taxon>
        <taxon>Alicyclobacillaceae</taxon>
        <taxon>Alicyclobacillus</taxon>
    </lineage>
</organism>
<keyword evidence="9" id="KW-1185">Reference proteome</keyword>
<feature type="transmembrane region" description="Helical" evidence="6">
    <location>
        <begin position="163"/>
        <end position="184"/>
    </location>
</feature>
<feature type="transmembrane region" description="Helical" evidence="6">
    <location>
        <begin position="58"/>
        <end position="82"/>
    </location>
</feature>
<feature type="transmembrane region" description="Helical" evidence="6">
    <location>
        <begin position="6"/>
        <end position="27"/>
    </location>
</feature>
<protein>
    <submittedName>
        <fullName evidence="8">Cytochrome c biogenesis protein CcdA</fullName>
    </submittedName>
</protein>
<dbReference type="Pfam" id="PF02683">
    <property type="entry name" value="DsbD_TM"/>
    <property type="match status" value="1"/>
</dbReference>
<keyword evidence="5 6" id="KW-0472">Membrane</keyword>
<evidence type="ECO:0000256" key="4">
    <source>
        <dbReference type="ARBA" id="ARBA00022989"/>
    </source>
</evidence>
<proteinExistence type="inferred from homology"/>
<dbReference type="PANTHER" id="PTHR31272">
    <property type="entry name" value="CYTOCHROME C-TYPE BIOGENESIS PROTEIN HI_1454-RELATED"/>
    <property type="match status" value="1"/>
</dbReference>
<dbReference type="EMBL" id="CP071182">
    <property type="protein sequence ID" value="QSO46404.1"/>
    <property type="molecule type" value="Genomic_DNA"/>
</dbReference>
<evidence type="ECO:0000256" key="6">
    <source>
        <dbReference type="SAM" id="Phobius"/>
    </source>
</evidence>
<comment type="subcellular location">
    <subcellularLocation>
        <location evidence="1">Membrane</location>
        <topology evidence="1">Multi-pass membrane protein</topology>
    </subcellularLocation>
</comment>
<evidence type="ECO:0000313" key="8">
    <source>
        <dbReference type="EMBL" id="QSO46404.1"/>
    </source>
</evidence>
<dbReference type="RefSeq" id="WP_206655773.1">
    <property type="nucleotide sequence ID" value="NZ_CP071182.1"/>
</dbReference>